<reference evidence="1 2" key="1">
    <citation type="journal article" date="2016" name="Stand. Genomic Sci.">
        <title>Complete genome sequence of the Antarctic Halorubrum lacusprofundi type strain ACAM 34.</title>
        <authorList>
            <person name="Anderson I.J."/>
            <person name="DasSarma P."/>
            <person name="Lucas S."/>
            <person name="Copeland A."/>
            <person name="Lapidus A."/>
            <person name="Del Rio T.G."/>
            <person name="Tice H."/>
            <person name="Dalin E."/>
            <person name="Bruce D.C."/>
            <person name="Goodwin L."/>
            <person name="Pitluck S."/>
            <person name="Sims D."/>
            <person name="Brettin T.S."/>
            <person name="Detter J.C."/>
            <person name="Han C.S."/>
            <person name="Larimer F."/>
            <person name="Hauser L."/>
            <person name="Land M."/>
            <person name="Ivanova N."/>
            <person name="Richardson P."/>
            <person name="Cavicchioli R."/>
            <person name="DasSarma S."/>
            <person name="Woese C.R."/>
            <person name="Kyrpides N.C."/>
        </authorList>
    </citation>
    <scope>NUCLEOTIDE SEQUENCE [LARGE SCALE GENOMIC DNA]</scope>
    <source>
        <strain evidence="2">ATCC 49239 / DSM 5036 / JCM 8891 / ACAM 34</strain>
    </source>
</reference>
<keyword evidence="2" id="KW-1185">Reference proteome</keyword>
<keyword evidence="1" id="KW-0614">Plasmid</keyword>
<organism evidence="1 2">
    <name type="scientific">Halorubrum lacusprofundi (strain ATCC 49239 / DSM 5036 / JCM 8891 / ACAM 34)</name>
    <dbReference type="NCBI Taxonomy" id="416348"/>
    <lineage>
        <taxon>Archaea</taxon>
        <taxon>Methanobacteriati</taxon>
        <taxon>Methanobacteriota</taxon>
        <taxon>Stenosarchaea group</taxon>
        <taxon>Halobacteria</taxon>
        <taxon>Halobacteriales</taxon>
        <taxon>Haloferacaceae</taxon>
        <taxon>Halorubrum</taxon>
    </lineage>
</organism>
<gene>
    <name evidence="1" type="ordered locus">Hlac_3587</name>
</gene>
<dbReference type="HOGENOM" id="CLU_1943795_0_0_2"/>
<dbReference type="AlphaFoldDB" id="B9LXA3"/>
<accession>B9LXA3</accession>
<dbReference type="eggNOG" id="arCOG08992">
    <property type="taxonomic scope" value="Archaea"/>
</dbReference>
<name>B9LXA3_HALLT</name>
<protein>
    <submittedName>
        <fullName evidence="1">Uncharacterized protein</fullName>
    </submittedName>
</protein>
<dbReference type="KEGG" id="hla:Hlac_3587"/>
<proteinExistence type="predicted"/>
<dbReference type="Proteomes" id="UP000000740">
    <property type="component" value="Plasmid pHLAC01"/>
</dbReference>
<evidence type="ECO:0000313" key="2">
    <source>
        <dbReference type="Proteomes" id="UP000000740"/>
    </source>
</evidence>
<dbReference type="EMBL" id="CP001367">
    <property type="protein sequence ID" value="ACM59094.1"/>
    <property type="molecule type" value="Genomic_DNA"/>
</dbReference>
<sequence length="129" mass="14866">MLVARFATLVRDCTVHIDHLSAEITLSAMTHLPSLDVKVFHFDIELMERTGRQPDEHLFAVVWITFLWRVREYPILAVLPVTTRTKRDRLGELVGDVVPFIVSKPGVMASWTWVLWVDIFALVGHTRIM</sequence>
<geneLocation type="plasmid" evidence="1 2">
    <name>pHLAC01</name>
</geneLocation>
<evidence type="ECO:0000313" key="1">
    <source>
        <dbReference type="EMBL" id="ACM59094.1"/>
    </source>
</evidence>